<dbReference type="Pfam" id="PF14323">
    <property type="entry name" value="GxGYxYP_C"/>
    <property type="match status" value="1"/>
</dbReference>
<dbReference type="KEGG" id="pbas:SMSP2_02981"/>
<dbReference type="PANTHER" id="PTHR37321:SF1">
    <property type="entry name" value="EXPORTED PROTEIN"/>
    <property type="match status" value="1"/>
</dbReference>
<dbReference type="AlphaFoldDB" id="A0A1Q2MIS4"/>
<feature type="domain" description="GxGYxYP putative glycoside hydrolase C-terminal" evidence="2">
    <location>
        <begin position="408"/>
        <end position="490"/>
    </location>
</feature>
<dbReference type="InterPro" id="IPR038410">
    <property type="entry name" value="GxGYxYP_C_sf"/>
</dbReference>
<name>A0A1Q2MIS4_9BACT</name>
<dbReference type="InterPro" id="IPR025832">
    <property type="entry name" value="GxGYxYP_C"/>
</dbReference>
<dbReference type="PANTHER" id="PTHR37321">
    <property type="entry name" value="EXPORTED PROTEIN-RELATED"/>
    <property type="match status" value="1"/>
</dbReference>
<dbReference type="OrthoDB" id="250903at2"/>
<feature type="chain" id="PRO_5012049370" description="GxGYxYP putative glycoside hydrolase C-terminal domain-containing protein" evidence="1">
    <location>
        <begin position="23"/>
        <end position="800"/>
    </location>
</feature>
<sequence precursor="true">MFKRSLFVFVVTLLTAVLPAFSDESYTFGNDVVVFDVWEYFDSAGIDTIGERADALYFITSLQGIVNRDAPRLYIYAALALFDVETRHYYEPDYREKPVTELDKFWMSYFRRQGYFGDNRAFKVKDLKTLVSRFRNEIEGLVLWDMQVPATSNVAMVAAGCENLLPVSRDLGGGRFYERVKREMPFLEVKLDLTGKFDGKSPVVIDGKEYISTGSAKNDCYKYIIEKYLRPGIANPYRMWFNCDASMWGSVRNVYGEGDYDYLGDKNELQQNGMYNGDYWVSQKAIFFDLSPWADCKPLDDPDQPLGADNKSWHDLLEISYNLRDGEFGIVGGFVPWWLKYTSHTGEKHDPVPTEWEFVALLTSYNLGNDGDAAFGIANSSFFQHLPAVPRQDGLFREPEPVEYDKDAVYIAVHMMDYDGSAWTNQMITSIYNDPARGELPLNWVINTGLNYRVPHAIKYMHDKRTKNDHFGFSSDGVVYVHPGSLINRKGRIKESGTAYYERYAKELNERYGVEYNAFFIDGEFRQDWAEAMARTSPKGFGVNLSIEAKMVGDTPVSFVESYHISGVPDFKRRILGIYKESAAEKQYQAEFHAFRCILLKPSMIVDAVRAAEKQYPEANVVLVDIANYYRLLKHKLRTPLVTPYSKVNKVSCSPSGSDGLKARDQADGPLKEVKAQGSDCWEISNTPASQYLYFAVDAGFRQNLFEKLSICVEYLDDSAGDIVLQYNSKNEDAPGAGAYQPYKRNIVLKGSGEWKTDCLEISDAMFAGRQNGLSDFRFINLTNNKIKIRKVTVEKSEND</sequence>
<gene>
    <name evidence="3" type="ORF">SMSP2_02981</name>
</gene>
<evidence type="ECO:0000313" key="3">
    <source>
        <dbReference type="EMBL" id="AQQ72591.1"/>
    </source>
</evidence>
<proteinExistence type="predicted"/>
<dbReference type="EMBL" id="CP019646">
    <property type="protein sequence ID" value="AQQ72591.1"/>
    <property type="molecule type" value="Genomic_DNA"/>
</dbReference>
<reference evidence="4" key="1">
    <citation type="submission" date="2017-02" db="EMBL/GenBank/DDBJ databases">
        <title>Comparative genomics and description of representatives of a novel lineage of planctomycetes thriving in anoxic sediments.</title>
        <authorList>
            <person name="Spring S."/>
            <person name="Bunk B."/>
            <person name="Sproer C."/>
        </authorList>
    </citation>
    <scope>NUCLEOTIDE SEQUENCE [LARGE SCALE GENOMIC DNA]</scope>
    <source>
        <strain evidence="4">SM-Chi-D1</strain>
    </source>
</reference>
<evidence type="ECO:0000313" key="4">
    <source>
        <dbReference type="Proteomes" id="UP000188181"/>
    </source>
</evidence>
<feature type="signal peptide" evidence="1">
    <location>
        <begin position="1"/>
        <end position="22"/>
    </location>
</feature>
<dbReference type="RefSeq" id="WP_146684766.1">
    <property type="nucleotide sequence ID" value="NZ_CP019646.1"/>
</dbReference>
<dbReference type="Proteomes" id="UP000188181">
    <property type="component" value="Chromosome"/>
</dbReference>
<dbReference type="Gene3D" id="3.20.20.490">
    <property type="entry name" value="GxGYxYP glycoside hydrolase, C-terminal domain"/>
    <property type="match status" value="1"/>
</dbReference>
<accession>A0A1Q2MIS4</accession>
<dbReference type="STRING" id="1851148.SMSP2_02981"/>
<protein>
    <recommendedName>
        <fullName evidence="2">GxGYxYP putative glycoside hydrolase C-terminal domain-containing protein</fullName>
    </recommendedName>
</protein>
<keyword evidence="1" id="KW-0732">Signal</keyword>
<evidence type="ECO:0000256" key="1">
    <source>
        <dbReference type="SAM" id="SignalP"/>
    </source>
</evidence>
<keyword evidence="4" id="KW-1185">Reference proteome</keyword>
<evidence type="ECO:0000259" key="2">
    <source>
        <dbReference type="Pfam" id="PF14323"/>
    </source>
</evidence>
<organism evidence="3 4">
    <name type="scientific">Limihaloglobus sulfuriphilus</name>
    <dbReference type="NCBI Taxonomy" id="1851148"/>
    <lineage>
        <taxon>Bacteria</taxon>
        <taxon>Pseudomonadati</taxon>
        <taxon>Planctomycetota</taxon>
        <taxon>Phycisphaerae</taxon>
        <taxon>Sedimentisphaerales</taxon>
        <taxon>Sedimentisphaeraceae</taxon>
        <taxon>Limihaloglobus</taxon>
    </lineage>
</organism>